<protein>
    <submittedName>
        <fullName evidence="1">Uncharacterized protein</fullName>
    </submittedName>
</protein>
<keyword evidence="2" id="KW-1185">Reference proteome</keyword>
<organism evidence="1 2">
    <name type="scientific">Morus notabilis</name>
    <dbReference type="NCBI Taxonomy" id="981085"/>
    <lineage>
        <taxon>Eukaryota</taxon>
        <taxon>Viridiplantae</taxon>
        <taxon>Streptophyta</taxon>
        <taxon>Embryophyta</taxon>
        <taxon>Tracheophyta</taxon>
        <taxon>Spermatophyta</taxon>
        <taxon>Magnoliopsida</taxon>
        <taxon>eudicotyledons</taxon>
        <taxon>Gunneridae</taxon>
        <taxon>Pentapetalae</taxon>
        <taxon>rosids</taxon>
        <taxon>fabids</taxon>
        <taxon>Rosales</taxon>
        <taxon>Moraceae</taxon>
        <taxon>Moreae</taxon>
        <taxon>Morus</taxon>
    </lineage>
</organism>
<reference evidence="2" key="1">
    <citation type="submission" date="2013-01" db="EMBL/GenBank/DDBJ databases">
        <title>Draft Genome Sequence of a Mulberry Tree, Morus notabilis C.K. Schneid.</title>
        <authorList>
            <person name="He N."/>
            <person name="Zhao S."/>
        </authorList>
    </citation>
    <scope>NUCLEOTIDE SEQUENCE</scope>
</reference>
<dbReference type="Proteomes" id="UP000030645">
    <property type="component" value="Unassembled WGS sequence"/>
</dbReference>
<name>W9RZC9_9ROSA</name>
<accession>W9RZC9</accession>
<evidence type="ECO:0000313" key="2">
    <source>
        <dbReference type="Proteomes" id="UP000030645"/>
    </source>
</evidence>
<dbReference type="EMBL" id="KE345839">
    <property type="protein sequence ID" value="EXC18774.1"/>
    <property type="molecule type" value="Genomic_DNA"/>
</dbReference>
<gene>
    <name evidence="1" type="ORF">L484_007147</name>
</gene>
<dbReference type="AlphaFoldDB" id="W9RZC9"/>
<sequence>MPKNIFFPLDNARTECTEGIPSTLFARSDAKCYDRVGALERRRRGSEARMREGRNPVEQDIGCNRRSLGGYFPLKLKRERQGAIQDLVLKWRNWLMESFFFIFSKSSSSVIVGLSPEASTARHP</sequence>
<evidence type="ECO:0000313" key="1">
    <source>
        <dbReference type="EMBL" id="EXC18774.1"/>
    </source>
</evidence>
<proteinExistence type="predicted"/>